<evidence type="ECO:0000313" key="2">
    <source>
        <dbReference type="EMBL" id="RAW09991.1"/>
    </source>
</evidence>
<feature type="domain" description="Fibronectin type-III" evidence="1">
    <location>
        <begin position="393"/>
        <end position="473"/>
    </location>
</feature>
<comment type="caution">
    <text evidence="2">The sequence shown here is derived from an EMBL/GenBank/DDBJ whole genome shotgun (WGS) entry which is preliminary data.</text>
</comment>
<dbReference type="PROSITE" id="PS50853">
    <property type="entry name" value="FN3"/>
    <property type="match status" value="5"/>
</dbReference>
<accession>A0A329QDE3</accession>
<proteinExistence type="predicted"/>
<dbReference type="PANTHER" id="PTHR24099">
    <property type="entry name" value="E3 UBIQUITIN-PROTEIN LIGASE TRIM36-RELATED"/>
    <property type="match status" value="1"/>
</dbReference>
<dbReference type="Proteomes" id="UP000250642">
    <property type="component" value="Unassembled WGS sequence"/>
</dbReference>
<dbReference type="InterPro" id="IPR050617">
    <property type="entry name" value="E3_ligase_FN3/SPRY"/>
</dbReference>
<gene>
    <name evidence="2" type="ORF">DC345_29765</name>
</gene>
<dbReference type="PANTHER" id="PTHR24099:SF11">
    <property type="entry name" value="FIBRONECTIN TYPE III DOMAIN-CONTAINING 3BA-RELATED"/>
    <property type="match status" value="1"/>
</dbReference>
<sequence>MAINLTWAEIADATKYEVEADGVVVATVNEPSYTHSNLLAGTAHKYRVRALTETNTSAWTAILTQSTIPASVSGLTITSVTNAAIALKWNTVTGATGYDLEIDGALVSTTAAAYTKSGLAANTDHTFRIRSKNAAGVGTWSDLINGTTKLNTPVLKATSEETTINLTWAEIAGATKYEVEADGAVVTTVSEPSYKHNSLLAGTAHKYRVRALTDTNTSAWTAILTQSTIPASVSGLTITSVTNTATALKWNAVTGATGYDLEIDGTVVAVTGVAYTKSGLAANTDHTFRIRSKNASGVGTWSDFISGTTQLNTPVLKATSEETAINLTWAEIADATKYEVEADGVVVGTVNEPSYTHSSLLGGTAHKYRVRALTNTNTSAWTAILTQSTIPASVSGLTINSVTNAAIALKWNAVTGATGYDMEIDGTVVAVTGVAYTKSGLAANTDHTFRIRSKNAAGVGRWSDLINGTTQLNTPVLKATSEETAINLTWLEITDATKYEVEADGVVVATVNEPSYTHSSLLGGTAHKYRVRALTDANTSAWTVILTQSTIPASVTGLTVNSVTNTAIAVKWNAVTGATGYDLEIDGTIVAVTGVAYTKSGLAANTDHTFRIRSKNAAGVGTWSDLIKGTTQLSTPVLKGTSDRTGIVLTWDAVIGASSYEIEADGQIVATINDTTFIHSDLLPSSLHKYRIRALNDQNISAWTSVLSIKTLN</sequence>
<protein>
    <recommendedName>
        <fullName evidence="1">Fibronectin type-III domain-containing protein</fullName>
    </recommendedName>
</protein>
<feature type="domain" description="Fibronectin type-III" evidence="1">
    <location>
        <begin position="1"/>
        <end position="70"/>
    </location>
</feature>
<dbReference type="Gene3D" id="2.60.40.10">
    <property type="entry name" value="Immunoglobulins"/>
    <property type="match status" value="9"/>
</dbReference>
<evidence type="ECO:0000313" key="3">
    <source>
        <dbReference type="Proteomes" id="UP000250642"/>
    </source>
</evidence>
<organism evidence="2 3">
    <name type="scientific">Paenibacillus taichungensis</name>
    <dbReference type="NCBI Taxonomy" id="484184"/>
    <lineage>
        <taxon>Bacteria</taxon>
        <taxon>Bacillati</taxon>
        <taxon>Bacillota</taxon>
        <taxon>Bacilli</taxon>
        <taxon>Bacillales</taxon>
        <taxon>Paenibacillaceae</taxon>
        <taxon>Paenibacillus</taxon>
    </lineage>
</organism>
<dbReference type="AlphaFoldDB" id="A0A329QDE3"/>
<dbReference type="InterPro" id="IPR003961">
    <property type="entry name" value="FN3_dom"/>
</dbReference>
<reference evidence="2 3" key="1">
    <citation type="submission" date="2018-04" db="EMBL/GenBank/DDBJ databases">
        <title>Paenibacillus taichungensis Genome sequencing and assembly.</title>
        <authorList>
            <person name="Xu J."/>
            <person name="Rensing C."/>
            <person name="Mazhar H.S."/>
        </authorList>
    </citation>
    <scope>NUCLEOTIDE SEQUENCE [LARGE SCALE GENOMIC DNA]</scope>
    <source>
        <strain evidence="2 3">NC1</strain>
    </source>
</reference>
<name>A0A329QDE3_9BACL</name>
<feature type="domain" description="Fibronectin type-III" evidence="1">
    <location>
        <begin position="554"/>
        <end position="634"/>
    </location>
</feature>
<dbReference type="InterPro" id="IPR013783">
    <property type="entry name" value="Ig-like_fold"/>
</dbReference>
<dbReference type="InterPro" id="IPR036116">
    <property type="entry name" value="FN3_sf"/>
</dbReference>
<dbReference type="SMART" id="SM00060">
    <property type="entry name" value="FN3"/>
    <property type="match status" value="8"/>
</dbReference>
<dbReference type="Pfam" id="PF00041">
    <property type="entry name" value="fn3"/>
    <property type="match status" value="1"/>
</dbReference>
<dbReference type="EMBL" id="QEVW01000029">
    <property type="protein sequence ID" value="RAW09991.1"/>
    <property type="molecule type" value="Genomic_DNA"/>
</dbReference>
<dbReference type="SUPFAM" id="SSF49265">
    <property type="entry name" value="Fibronectin type III"/>
    <property type="match status" value="5"/>
</dbReference>
<feature type="domain" description="Fibronectin type-III" evidence="1">
    <location>
        <begin position="232"/>
        <end position="312"/>
    </location>
</feature>
<feature type="domain" description="Fibronectin type-III" evidence="1">
    <location>
        <begin position="71"/>
        <end position="151"/>
    </location>
</feature>
<dbReference type="CDD" id="cd00063">
    <property type="entry name" value="FN3"/>
    <property type="match status" value="5"/>
</dbReference>
<evidence type="ECO:0000259" key="1">
    <source>
        <dbReference type="PROSITE" id="PS50853"/>
    </source>
</evidence>